<dbReference type="RefSeq" id="WP_203983826.1">
    <property type="nucleotide sequence ID" value="NZ_BOOU01000032.1"/>
</dbReference>
<comment type="caution">
    <text evidence="2">The sequence shown here is derived from an EMBL/GenBank/DDBJ whole genome shotgun (WGS) entry which is preliminary data.</text>
</comment>
<name>A0A919QZQ9_9ACTN</name>
<evidence type="ECO:0000313" key="2">
    <source>
        <dbReference type="EMBL" id="GII77091.1"/>
    </source>
</evidence>
<dbReference type="InterPro" id="IPR033932">
    <property type="entry name" value="YtcJ-like"/>
</dbReference>
<dbReference type="CDD" id="cd01300">
    <property type="entry name" value="YtcJ_like"/>
    <property type="match status" value="1"/>
</dbReference>
<proteinExistence type="predicted"/>
<evidence type="ECO:0000313" key="3">
    <source>
        <dbReference type="Proteomes" id="UP000655287"/>
    </source>
</evidence>
<protein>
    <submittedName>
        <fullName evidence="2">Amidohydrolase</fullName>
    </submittedName>
</protein>
<dbReference type="AlphaFoldDB" id="A0A919QZQ9"/>
<dbReference type="Gene3D" id="3.20.20.140">
    <property type="entry name" value="Metal-dependent hydrolases"/>
    <property type="match status" value="1"/>
</dbReference>
<accession>A0A919QZQ9</accession>
<sequence length="546" mass="56942">MRLDVLFVNGRFTTLDPDRPAATRLGVFAGRIAGLDEELDGLGAGAVVDLGGACAVPGLNDAHHHLSMRGQRLRELDLRHGTVATLEELYAAVAARAAELPPDAWVRGGGYDQNRLGGRHPSRTGLDRAAGGRPVWLQHTSGHMGVASTAALARMGFARPQDLPADIPGGTIGRDTDGVPDGLLTEQAQGLAHRVLRPVPFEDFVEGLALAGRAVAADGLTSLTEPGVGHGLAGNASWDIAAFQEAVRRGVLPQRVTVMPGSPNLHELDPGRFGLDLGVGTGLGDDRLRVGPVKLFTDGSLIGRTAAMCCDYAAEPGNRGLLQQDRAELREFVLRAHASGWRIAAHAIGDRAIDVVLDAYEEAQARRPRPGARHRIEHCAVTGDAQVARIARLGVIPVPQGRFVSELGDGMLDALGPERALGCYRQRSFLDAGIVLPGSSDCPVVEGAPLLGIHDLVNRVTSAGVPFNPAEALTAGQALYAYTAGSAYAAGEERDKGTLARGKLADLTVLADDLLSVPAERIGGIDVLATVVGGAVVHDAAGLAVS</sequence>
<feature type="domain" description="Amidohydrolase 3" evidence="1">
    <location>
        <begin position="47"/>
        <end position="538"/>
    </location>
</feature>
<dbReference type="InterPro" id="IPR032466">
    <property type="entry name" value="Metal_Hydrolase"/>
</dbReference>
<evidence type="ECO:0000259" key="1">
    <source>
        <dbReference type="Pfam" id="PF07969"/>
    </source>
</evidence>
<dbReference type="Pfam" id="PF07969">
    <property type="entry name" value="Amidohydro_3"/>
    <property type="match status" value="1"/>
</dbReference>
<organism evidence="2 3">
    <name type="scientific">Sphaerisporangium rufum</name>
    <dbReference type="NCBI Taxonomy" id="1381558"/>
    <lineage>
        <taxon>Bacteria</taxon>
        <taxon>Bacillati</taxon>
        <taxon>Actinomycetota</taxon>
        <taxon>Actinomycetes</taxon>
        <taxon>Streptosporangiales</taxon>
        <taxon>Streptosporangiaceae</taxon>
        <taxon>Sphaerisporangium</taxon>
    </lineage>
</organism>
<dbReference type="InterPro" id="IPR011059">
    <property type="entry name" value="Metal-dep_hydrolase_composite"/>
</dbReference>
<dbReference type="EMBL" id="BOOU01000032">
    <property type="protein sequence ID" value="GII77091.1"/>
    <property type="molecule type" value="Genomic_DNA"/>
</dbReference>
<gene>
    <name evidence="2" type="ORF">Sru01_20730</name>
</gene>
<dbReference type="PANTHER" id="PTHR22642">
    <property type="entry name" value="IMIDAZOLONEPROPIONASE"/>
    <property type="match status" value="1"/>
</dbReference>
<dbReference type="Gene3D" id="3.10.310.70">
    <property type="match status" value="1"/>
</dbReference>
<dbReference type="GO" id="GO:0016810">
    <property type="term" value="F:hydrolase activity, acting on carbon-nitrogen (but not peptide) bonds"/>
    <property type="evidence" value="ECO:0007669"/>
    <property type="project" value="InterPro"/>
</dbReference>
<dbReference type="Gene3D" id="2.30.40.10">
    <property type="entry name" value="Urease, subunit C, domain 1"/>
    <property type="match status" value="1"/>
</dbReference>
<dbReference type="Proteomes" id="UP000655287">
    <property type="component" value="Unassembled WGS sequence"/>
</dbReference>
<keyword evidence="3" id="KW-1185">Reference proteome</keyword>
<dbReference type="InterPro" id="IPR013108">
    <property type="entry name" value="Amidohydro_3"/>
</dbReference>
<reference evidence="2" key="1">
    <citation type="submission" date="2021-01" db="EMBL/GenBank/DDBJ databases">
        <title>Whole genome shotgun sequence of Sphaerisporangium rufum NBRC 109079.</title>
        <authorList>
            <person name="Komaki H."/>
            <person name="Tamura T."/>
        </authorList>
    </citation>
    <scope>NUCLEOTIDE SEQUENCE</scope>
    <source>
        <strain evidence="2">NBRC 109079</strain>
    </source>
</reference>
<dbReference type="PANTHER" id="PTHR22642:SF2">
    <property type="entry name" value="PROTEIN LONG AFTER FAR-RED 3"/>
    <property type="match status" value="1"/>
</dbReference>
<dbReference type="SUPFAM" id="SSF51556">
    <property type="entry name" value="Metallo-dependent hydrolases"/>
    <property type="match status" value="1"/>
</dbReference>
<dbReference type="SUPFAM" id="SSF51338">
    <property type="entry name" value="Composite domain of metallo-dependent hydrolases"/>
    <property type="match status" value="1"/>
</dbReference>